<feature type="transmembrane region" description="Helical" evidence="1">
    <location>
        <begin position="142"/>
        <end position="164"/>
    </location>
</feature>
<protein>
    <submittedName>
        <fullName evidence="2">Uncharacterized protein</fullName>
    </submittedName>
</protein>
<feature type="transmembrane region" description="Helical" evidence="1">
    <location>
        <begin position="77"/>
        <end position="95"/>
    </location>
</feature>
<keyword evidence="1" id="KW-1133">Transmembrane helix</keyword>
<reference evidence="2 3" key="1">
    <citation type="submission" date="2015-12" db="EMBL/GenBank/DDBJ databases">
        <title>The genome of Folsomia candida.</title>
        <authorList>
            <person name="Faddeeva A."/>
            <person name="Derks M.F."/>
            <person name="Anvar Y."/>
            <person name="Smit S."/>
            <person name="Van Straalen N."/>
            <person name="Roelofs D."/>
        </authorList>
    </citation>
    <scope>NUCLEOTIDE SEQUENCE [LARGE SCALE GENOMIC DNA]</scope>
    <source>
        <strain evidence="2 3">VU population</strain>
        <tissue evidence="2">Whole body</tissue>
    </source>
</reference>
<evidence type="ECO:0000313" key="2">
    <source>
        <dbReference type="EMBL" id="OXA47187.1"/>
    </source>
</evidence>
<dbReference type="EMBL" id="LNIX01000013">
    <property type="protein sequence ID" value="OXA47187.1"/>
    <property type="molecule type" value="Genomic_DNA"/>
</dbReference>
<proteinExistence type="predicted"/>
<keyword evidence="1" id="KW-0812">Transmembrane</keyword>
<gene>
    <name evidence="2" type="ORF">Fcan01_18006</name>
</gene>
<keyword evidence="3" id="KW-1185">Reference proteome</keyword>
<accession>A0A226DR91</accession>
<evidence type="ECO:0000313" key="3">
    <source>
        <dbReference type="Proteomes" id="UP000198287"/>
    </source>
</evidence>
<feature type="transmembrane region" description="Helical" evidence="1">
    <location>
        <begin position="44"/>
        <end position="65"/>
    </location>
</feature>
<keyword evidence="1" id="KW-0472">Membrane</keyword>
<dbReference type="AlphaFoldDB" id="A0A226DR91"/>
<name>A0A226DR91_FOLCA</name>
<organism evidence="2 3">
    <name type="scientific">Folsomia candida</name>
    <name type="common">Springtail</name>
    <dbReference type="NCBI Taxonomy" id="158441"/>
    <lineage>
        <taxon>Eukaryota</taxon>
        <taxon>Metazoa</taxon>
        <taxon>Ecdysozoa</taxon>
        <taxon>Arthropoda</taxon>
        <taxon>Hexapoda</taxon>
        <taxon>Collembola</taxon>
        <taxon>Entomobryomorpha</taxon>
        <taxon>Isotomoidea</taxon>
        <taxon>Isotomidae</taxon>
        <taxon>Proisotominae</taxon>
        <taxon>Folsomia</taxon>
    </lineage>
</organism>
<dbReference type="Proteomes" id="UP000198287">
    <property type="component" value="Unassembled WGS sequence"/>
</dbReference>
<comment type="caution">
    <text evidence="2">The sequence shown here is derived from an EMBL/GenBank/DDBJ whole genome shotgun (WGS) entry which is preliminary data.</text>
</comment>
<sequence>MFNLRTLNIIRISMKIFSSLGSNPYCWDSKRKCISVCSTLKRNVAFMLAVLVTGIQLCFLLYRLVQHSQELKSNFSFETMVWLLIWIIITIWPLVSFHNGWTKKKEVVSLFRGVRLLARYFEKEYPQARMKTGLGNLNTIDIHFLVVIWMGFTYVTAVFLMFFVAPGNLQYFYSVVDANNKSGKTDIIFVLFLLL</sequence>
<evidence type="ECO:0000256" key="1">
    <source>
        <dbReference type="SAM" id="Phobius"/>
    </source>
</evidence>